<dbReference type="AlphaFoldDB" id="A0AA39QXY8"/>
<keyword evidence="5" id="KW-1185">Reference proteome</keyword>
<evidence type="ECO:0000313" key="5">
    <source>
        <dbReference type="Proteomes" id="UP001166286"/>
    </source>
</evidence>
<organism evidence="4 5">
    <name type="scientific">Cladonia borealis</name>
    <dbReference type="NCBI Taxonomy" id="184061"/>
    <lineage>
        <taxon>Eukaryota</taxon>
        <taxon>Fungi</taxon>
        <taxon>Dikarya</taxon>
        <taxon>Ascomycota</taxon>
        <taxon>Pezizomycotina</taxon>
        <taxon>Lecanoromycetes</taxon>
        <taxon>OSLEUM clade</taxon>
        <taxon>Lecanoromycetidae</taxon>
        <taxon>Lecanorales</taxon>
        <taxon>Lecanorineae</taxon>
        <taxon>Cladoniaceae</taxon>
        <taxon>Cladonia</taxon>
    </lineage>
</organism>
<reference evidence="4" key="1">
    <citation type="submission" date="2023-03" db="EMBL/GenBank/DDBJ databases">
        <title>Complete genome of Cladonia borealis.</title>
        <authorList>
            <person name="Park H."/>
        </authorList>
    </citation>
    <scope>NUCLEOTIDE SEQUENCE</scope>
    <source>
        <strain evidence="4">ANT050790</strain>
    </source>
</reference>
<name>A0AA39QXY8_9LECA</name>
<evidence type="ECO:0000259" key="3">
    <source>
        <dbReference type="Pfam" id="PF00967"/>
    </source>
</evidence>
<sequence>MKLRTALALTISIPLAAAYVGDMTHYTPGVGSCGYTSGPDDAIVALSVPMMANPANPNSNPKCGTKISIYNPSTGQTTWATVVDTCVGCEEYDIDLTLSLFNQIAPDGNGRVHGIEWGGDAVGG</sequence>
<accession>A0AA39QXY8</accession>
<feature type="chain" id="PRO_5041358195" description="Barwin domain-containing protein" evidence="2">
    <location>
        <begin position="19"/>
        <end position="124"/>
    </location>
</feature>
<dbReference type="InterPro" id="IPR036908">
    <property type="entry name" value="RlpA-like_sf"/>
</dbReference>
<dbReference type="GO" id="GO:0042742">
    <property type="term" value="P:defense response to bacterium"/>
    <property type="evidence" value="ECO:0007669"/>
    <property type="project" value="InterPro"/>
</dbReference>
<dbReference type="InterPro" id="IPR051477">
    <property type="entry name" value="Expansin_CellWall"/>
</dbReference>
<comment type="caution">
    <text evidence="4">The sequence shown here is derived from an EMBL/GenBank/DDBJ whole genome shotgun (WGS) entry which is preliminary data.</text>
</comment>
<proteinExistence type="predicted"/>
<dbReference type="SUPFAM" id="SSF50685">
    <property type="entry name" value="Barwin-like endoglucanases"/>
    <property type="match status" value="1"/>
</dbReference>
<dbReference type="PROSITE" id="PS51257">
    <property type="entry name" value="PROKAR_LIPOPROTEIN"/>
    <property type="match status" value="1"/>
</dbReference>
<dbReference type="Gene3D" id="2.40.40.10">
    <property type="entry name" value="RlpA-like domain"/>
    <property type="match status" value="1"/>
</dbReference>
<dbReference type="EMBL" id="JAFEKC020000015">
    <property type="protein sequence ID" value="KAK0510496.1"/>
    <property type="molecule type" value="Genomic_DNA"/>
</dbReference>
<dbReference type="InterPro" id="IPR001153">
    <property type="entry name" value="Barwin_dom"/>
</dbReference>
<evidence type="ECO:0000313" key="4">
    <source>
        <dbReference type="EMBL" id="KAK0510496.1"/>
    </source>
</evidence>
<protein>
    <recommendedName>
        <fullName evidence="3">Barwin domain-containing protein</fullName>
    </recommendedName>
</protein>
<evidence type="ECO:0000256" key="2">
    <source>
        <dbReference type="SAM" id="SignalP"/>
    </source>
</evidence>
<dbReference type="PANTHER" id="PTHR31836:SF28">
    <property type="entry name" value="SRCR DOMAIN-CONTAINING PROTEIN-RELATED"/>
    <property type="match status" value="1"/>
</dbReference>
<dbReference type="Proteomes" id="UP001166286">
    <property type="component" value="Unassembled WGS sequence"/>
</dbReference>
<keyword evidence="1 2" id="KW-0732">Signal</keyword>
<dbReference type="GO" id="GO:0050832">
    <property type="term" value="P:defense response to fungus"/>
    <property type="evidence" value="ECO:0007669"/>
    <property type="project" value="InterPro"/>
</dbReference>
<gene>
    <name evidence="4" type="ORF">JMJ35_006928</name>
</gene>
<dbReference type="PANTHER" id="PTHR31836">
    <property type="match status" value="1"/>
</dbReference>
<dbReference type="CDD" id="cd22191">
    <property type="entry name" value="DPBB_RlpA_EXP_N-like"/>
    <property type="match status" value="1"/>
</dbReference>
<evidence type="ECO:0000256" key="1">
    <source>
        <dbReference type="ARBA" id="ARBA00022729"/>
    </source>
</evidence>
<feature type="domain" description="Barwin" evidence="3">
    <location>
        <begin position="52"/>
        <end position="114"/>
    </location>
</feature>
<dbReference type="Pfam" id="PF00967">
    <property type="entry name" value="Barwin"/>
    <property type="match status" value="1"/>
</dbReference>
<feature type="signal peptide" evidence="2">
    <location>
        <begin position="1"/>
        <end position="18"/>
    </location>
</feature>